<proteinExistence type="predicted"/>
<keyword evidence="1" id="KW-0808">Transferase</keyword>
<name>A0AC61QIQ3_9BACT</name>
<sequence length="211" mass="23658">MPLNNCTPVILDDKGTLIYQDKDAHAITSAPICLKNIALKLFPEYPSQYVLDLGTGCGIIAISLAMERPSWKIEGLDILPHMIELATHNAELCSLNIKFQLANLCTFTTETPYSLIISNPPWQPLGTGKISPHPAKNISRFELMCSMPEILSFLERNLTSEGNALLLYPDFRIPELQTLIYKTSLDIFDLIPCPGIDKHFICHIRYKGTKK</sequence>
<accession>A0AC61QIQ3</accession>
<evidence type="ECO:0000313" key="2">
    <source>
        <dbReference type="Proteomes" id="UP000294588"/>
    </source>
</evidence>
<dbReference type="EMBL" id="SMOG01000014">
    <property type="protein sequence ID" value="TDF72824.1"/>
    <property type="molecule type" value="Genomic_DNA"/>
</dbReference>
<gene>
    <name evidence="1" type="ORF">E0946_04920</name>
</gene>
<keyword evidence="2" id="KW-1185">Reference proteome</keyword>
<organism evidence="1 2">
    <name type="scientific">Candidatus Syntrophosphaera thermopropionivorans</name>
    <dbReference type="NCBI Taxonomy" id="2593015"/>
    <lineage>
        <taxon>Bacteria</taxon>
        <taxon>Pseudomonadati</taxon>
        <taxon>Candidatus Cloacimonadota</taxon>
        <taxon>Candidatus Cloacimonadia</taxon>
        <taxon>Candidatus Cloacimonadales</taxon>
        <taxon>Candidatus Cloacimonadaceae</taxon>
        <taxon>Candidatus Syntrophosphaera</taxon>
    </lineage>
</organism>
<protein>
    <submittedName>
        <fullName evidence="1">Methyltransferase domain-containing protein</fullName>
    </submittedName>
</protein>
<keyword evidence="1" id="KW-0489">Methyltransferase</keyword>
<dbReference type="Proteomes" id="UP000294588">
    <property type="component" value="Unassembled WGS sequence"/>
</dbReference>
<comment type="caution">
    <text evidence="1">The sequence shown here is derived from an EMBL/GenBank/DDBJ whole genome shotgun (WGS) entry which is preliminary data.</text>
</comment>
<reference evidence="1" key="1">
    <citation type="submission" date="2019-03" db="EMBL/GenBank/DDBJ databases">
        <title>Candidatus Syntrophosphaera thermopropionivorans: a novel player in syntrophic propionate oxidation during anaerobic digestion.</title>
        <authorList>
            <person name="Dyksma S."/>
        </authorList>
    </citation>
    <scope>NUCLEOTIDE SEQUENCE</scope>
    <source>
        <strain evidence="1">W5</strain>
    </source>
</reference>
<evidence type="ECO:0000313" key="1">
    <source>
        <dbReference type="EMBL" id="TDF72824.1"/>
    </source>
</evidence>